<keyword evidence="3 6" id="KW-0812">Transmembrane</keyword>
<protein>
    <recommendedName>
        <fullName evidence="9">LysE family translocator</fullName>
    </recommendedName>
</protein>
<feature type="transmembrane region" description="Helical" evidence="6">
    <location>
        <begin position="12"/>
        <end position="35"/>
    </location>
</feature>
<feature type="transmembrane region" description="Helical" evidence="6">
    <location>
        <begin position="157"/>
        <end position="180"/>
    </location>
</feature>
<dbReference type="Proteomes" id="UP000027284">
    <property type="component" value="Unassembled WGS sequence"/>
</dbReference>
<dbReference type="EMBL" id="JMFG01000018">
    <property type="protein sequence ID" value="KDA53729.1"/>
    <property type="molecule type" value="Genomic_DNA"/>
</dbReference>
<evidence type="ECO:0000256" key="3">
    <source>
        <dbReference type="ARBA" id="ARBA00022692"/>
    </source>
</evidence>
<dbReference type="Pfam" id="PF01810">
    <property type="entry name" value="LysE"/>
    <property type="match status" value="1"/>
</dbReference>
<evidence type="ECO:0000313" key="7">
    <source>
        <dbReference type="EMBL" id="KDA53729.1"/>
    </source>
</evidence>
<name>A0A062XWC8_9BACT</name>
<dbReference type="PANTHER" id="PTHR38825:SF2">
    <property type="entry name" value="LYSINE TRANSPORTER LYSE"/>
    <property type="match status" value="1"/>
</dbReference>
<dbReference type="STRING" id="1312852.EG19_03170"/>
<sequence length="225" mass="23796">MTNLTLPLSLPALVITGFLVSFATVVIPGPITLVATRLGLAHRLGAAFWFLLGATLLDGLLFAALAAGAGPSLARLGALPAVEIAGGLVLLWGGLSSARHRPSREPQPNWTSNSRPRFRYLLLGMGVSLANPHYWLWWVTAGLAFVEAARTYGEPGLLWMLGALIGGVVCWYAPLLYALHHGKTLLSPKTEALVVRVLAVVLVILGLGLVGLGGYRLGLRWGLPG</sequence>
<dbReference type="PANTHER" id="PTHR38825">
    <property type="entry name" value="LYSINE EXPORTER PROTEIN (LYSE/YGGA)"/>
    <property type="match status" value="1"/>
</dbReference>
<keyword evidence="8" id="KW-1185">Reference proteome</keyword>
<evidence type="ECO:0000256" key="2">
    <source>
        <dbReference type="ARBA" id="ARBA00022475"/>
    </source>
</evidence>
<evidence type="ECO:0000256" key="5">
    <source>
        <dbReference type="ARBA" id="ARBA00023136"/>
    </source>
</evidence>
<dbReference type="GO" id="GO:0006865">
    <property type="term" value="P:amino acid transport"/>
    <property type="evidence" value="ECO:0007669"/>
    <property type="project" value="InterPro"/>
</dbReference>
<comment type="caution">
    <text evidence="7">The sequence shown here is derived from an EMBL/GenBank/DDBJ whole genome shotgun (WGS) entry which is preliminary data.</text>
</comment>
<dbReference type="OrthoDB" id="9784202at2"/>
<accession>A0A062XWC8</accession>
<keyword evidence="5 6" id="KW-0472">Membrane</keyword>
<dbReference type="GO" id="GO:0005886">
    <property type="term" value="C:plasma membrane"/>
    <property type="evidence" value="ECO:0007669"/>
    <property type="project" value="UniProtKB-SubCell"/>
</dbReference>
<evidence type="ECO:0000256" key="1">
    <source>
        <dbReference type="ARBA" id="ARBA00004651"/>
    </source>
</evidence>
<comment type="subcellular location">
    <subcellularLocation>
        <location evidence="1">Cell membrane</location>
        <topology evidence="1">Multi-pass membrane protein</topology>
    </subcellularLocation>
</comment>
<reference evidence="7 8" key="1">
    <citation type="submission" date="2014-04" db="EMBL/GenBank/DDBJ databases">
        <title>The Genome Sequence of Thermoanaerobaculum aquaticum MP-01, The First Cultivated Group 23 Acidobacterium.</title>
        <authorList>
            <person name="Stamps B.W."/>
            <person name="Losey N.A."/>
            <person name="Lawson P.A."/>
            <person name="Stevenson B.S."/>
        </authorList>
    </citation>
    <scope>NUCLEOTIDE SEQUENCE [LARGE SCALE GENOMIC DNA]</scope>
    <source>
        <strain evidence="7 8">MP-01</strain>
    </source>
</reference>
<evidence type="ECO:0008006" key="9">
    <source>
        <dbReference type="Google" id="ProtNLM"/>
    </source>
</evidence>
<organism evidence="7 8">
    <name type="scientific">Thermoanaerobaculum aquaticum</name>
    <dbReference type="NCBI Taxonomy" id="1312852"/>
    <lineage>
        <taxon>Bacteria</taxon>
        <taxon>Pseudomonadati</taxon>
        <taxon>Acidobacteriota</taxon>
        <taxon>Thermoanaerobaculia</taxon>
        <taxon>Thermoanaerobaculales</taxon>
        <taxon>Thermoanaerobaculaceae</taxon>
        <taxon>Thermoanaerobaculum</taxon>
    </lineage>
</organism>
<evidence type="ECO:0000256" key="6">
    <source>
        <dbReference type="SAM" id="Phobius"/>
    </source>
</evidence>
<evidence type="ECO:0000256" key="4">
    <source>
        <dbReference type="ARBA" id="ARBA00022989"/>
    </source>
</evidence>
<gene>
    <name evidence="7" type="ORF">EG19_03170</name>
</gene>
<evidence type="ECO:0000313" key="8">
    <source>
        <dbReference type="Proteomes" id="UP000027284"/>
    </source>
</evidence>
<keyword evidence="4 6" id="KW-1133">Transmembrane helix</keyword>
<dbReference type="RefSeq" id="WP_038049158.1">
    <property type="nucleotide sequence ID" value="NZ_JMFG01000018.1"/>
</dbReference>
<dbReference type="AlphaFoldDB" id="A0A062XWC8"/>
<proteinExistence type="predicted"/>
<feature type="transmembrane region" description="Helical" evidence="6">
    <location>
        <begin position="76"/>
        <end position="98"/>
    </location>
</feature>
<dbReference type="InterPro" id="IPR001123">
    <property type="entry name" value="LeuE-type"/>
</dbReference>
<feature type="transmembrane region" description="Helical" evidence="6">
    <location>
        <begin position="192"/>
        <end position="215"/>
    </location>
</feature>
<feature type="transmembrane region" description="Helical" evidence="6">
    <location>
        <begin position="47"/>
        <end position="70"/>
    </location>
</feature>
<feature type="transmembrane region" description="Helical" evidence="6">
    <location>
        <begin position="118"/>
        <end position="137"/>
    </location>
</feature>
<keyword evidence="2" id="KW-1003">Cell membrane</keyword>